<dbReference type="InterPro" id="IPR021409">
    <property type="entry name" value="DUF3047"/>
</dbReference>
<keyword evidence="2" id="KW-1185">Reference proteome</keyword>
<dbReference type="EMBL" id="JBHRSS010000001">
    <property type="protein sequence ID" value="MFC3102805.1"/>
    <property type="molecule type" value="Genomic_DNA"/>
</dbReference>
<proteinExistence type="predicted"/>
<dbReference type="RefSeq" id="WP_380686223.1">
    <property type="nucleotide sequence ID" value="NZ_JBHRSS010000001.1"/>
</dbReference>
<accession>A0ABV7ELV1</accession>
<protein>
    <submittedName>
        <fullName evidence="1">DUF3047 domain-containing protein</fullName>
    </submittedName>
</protein>
<sequence>MSTAGSAERVDIGRFSAGALAAWQEKSFKGKTDYRLTGTGNHRALEARCDGTASAIARLLPVDLNATPVLHWQWRVENVHEGLDEHGKAGDDFAARVYVIHDAGLLKWRSRAINYVWAGSAERGSHWPNPFTHQAMMVAVESGATADPHAWVSESRDVRADFKRFYDLDLDSVDAVAIMTDCDNAGGTAGAAYRDLYFAPK</sequence>
<dbReference type="Proteomes" id="UP001595462">
    <property type="component" value="Unassembled WGS sequence"/>
</dbReference>
<gene>
    <name evidence="1" type="ORF">ACFOSU_02735</name>
</gene>
<evidence type="ECO:0000313" key="1">
    <source>
        <dbReference type="EMBL" id="MFC3102805.1"/>
    </source>
</evidence>
<evidence type="ECO:0000313" key="2">
    <source>
        <dbReference type="Proteomes" id="UP001595462"/>
    </source>
</evidence>
<reference evidence="2" key="1">
    <citation type="journal article" date="2019" name="Int. J. Syst. Evol. Microbiol.">
        <title>The Global Catalogue of Microorganisms (GCM) 10K type strain sequencing project: providing services to taxonomists for standard genome sequencing and annotation.</title>
        <authorList>
            <consortium name="The Broad Institute Genomics Platform"/>
            <consortium name="The Broad Institute Genome Sequencing Center for Infectious Disease"/>
            <person name="Wu L."/>
            <person name="Ma J."/>
        </authorList>
    </citation>
    <scope>NUCLEOTIDE SEQUENCE [LARGE SCALE GENOMIC DNA]</scope>
    <source>
        <strain evidence="2">KCTC 52640</strain>
    </source>
</reference>
<organism evidence="1 2">
    <name type="scientific">Salinisphaera aquimarina</name>
    <dbReference type="NCBI Taxonomy" id="2094031"/>
    <lineage>
        <taxon>Bacteria</taxon>
        <taxon>Pseudomonadati</taxon>
        <taxon>Pseudomonadota</taxon>
        <taxon>Gammaproteobacteria</taxon>
        <taxon>Salinisphaerales</taxon>
        <taxon>Salinisphaeraceae</taxon>
        <taxon>Salinisphaera</taxon>
    </lineage>
</organism>
<comment type="caution">
    <text evidence="1">The sequence shown here is derived from an EMBL/GenBank/DDBJ whole genome shotgun (WGS) entry which is preliminary data.</text>
</comment>
<name>A0ABV7ELV1_9GAMM</name>
<dbReference type="Pfam" id="PF11249">
    <property type="entry name" value="DUF3047"/>
    <property type="match status" value="1"/>
</dbReference>